<accession>D0GMW8</accession>
<dbReference type="RefSeq" id="WP_006807820.1">
    <property type="nucleotide sequence ID" value="NZ_ADAD01000150.1"/>
</dbReference>
<dbReference type="InterPro" id="IPR011664">
    <property type="entry name" value="Abi_system_AbiD/AbiF-like"/>
</dbReference>
<dbReference type="AlphaFoldDB" id="D0GMW8"/>
<dbReference type="Proteomes" id="UP000004226">
    <property type="component" value="Unassembled WGS sequence"/>
</dbReference>
<comment type="caution">
    <text evidence="1">The sequence shown here is derived from an EMBL/GenBank/DDBJ whole genome shotgun (WGS) entry which is preliminary data.</text>
</comment>
<proteinExistence type="predicted"/>
<keyword evidence="2" id="KW-1185">Reference proteome</keyword>
<organism evidence="1 2">
    <name type="scientific">Pseudoleptotrichia goodfellowii F0264</name>
    <dbReference type="NCBI Taxonomy" id="596323"/>
    <lineage>
        <taxon>Bacteria</taxon>
        <taxon>Fusobacteriati</taxon>
        <taxon>Fusobacteriota</taxon>
        <taxon>Fusobacteriia</taxon>
        <taxon>Fusobacteriales</taxon>
        <taxon>Leptotrichiaceae</taxon>
        <taxon>Pseudoleptotrichia</taxon>
    </lineage>
</organism>
<evidence type="ECO:0000313" key="2">
    <source>
        <dbReference type="Proteomes" id="UP000004226"/>
    </source>
</evidence>
<protein>
    <submittedName>
        <fullName evidence="1">Abi-like protein</fullName>
    </submittedName>
</protein>
<reference evidence="1 2" key="1">
    <citation type="submission" date="2009-10" db="EMBL/GenBank/DDBJ databases">
        <authorList>
            <person name="Harkins D.M."/>
            <person name="Madupu R."/>
            <person name="Durkin A.S."/>
            <person name="Torralba M."/>
            <person name="Methe B."/>
            <person name="Sutton G.G."/>
            <person name="Strausberg R.L."/>
            <person name="Nelson K.E."/>
        </authorList>
    </citation>
    <scope>NUCLEOTIDE SEQUENCE [LARGE SCALE GENOMIC DNA]</scope>
    <source>
        <strain evidence="1 2">F0264</strain>
    </source>
</reference>
<dbReference type="Pfam" id="PF07751">
    <property type="entry name" value="Abi_2"/>
    <property type="match status" value="1"/>
</dbReference>
<name>D0GMW8_9FUSO</name>
<dbReference type="EMBL" id="ADAD01000150">
    <property type="protein sequence ID" value="EEY34563.1"/>
    <property type="molecule type" value="Genomic_DNA"/>
</dbReference>
<dbReference type="eggNOG" id="COG4823">
    <property type="taxonomic scope" value="Bacteria"/>
</dbReference>
<gene>
    <name evidence="1" type="ORF">HMPREF0554_1040</name>
</gene>
<evidence type="ECO:0000313" key="1">
    <source>
        <dbReference type="EMBL" id="EEY34563.1"/>
    </source>
</evidence>
<sequence>MIVENKEKAAEKLVFINYYKIKEASLPFLHDGMYEKNTKFEDIVFRFYEDRNLRLYFLRIVEKIEVSLKTNFSRILGREFEDTGYLDFKKWTDSEEYCKHFIKYKQKEFFRRIDKNIKQSKNKLIQEYKNQSEIPVWLIVDVLTFGEILDLYKLMKKEYKEEIAENHNITVSIFVSWLENINLIRNLSAHNSNVLDILFRTKPKILNRWKDKIIVNEKNNRSVDKICKTILIMEHLIMNINKDFPGNAVRNCLMRLYKRDKRILKQTGFKTIESIKEIKI</sequence>